<dbReference type="PANTHER" id="PTHR37031">
    <property type="entry name" value="METALLOPHOSPHATASE BINDING DOMAIN PROTEIN"/>
    <property type="match status" value="1"/>
</dbReference>
<keyword evidence="1" id="KW-0175">Coiled coil</keyword>
<dbReference type="Gene3D" id="3.60.21.70">
    <property type="entry name" value="PhoD-like phosphatase"/>
    <property type="match status" value="1"/>
</dbReference>
<gene>
    <name evidence="2" type="ORF">SDRG_05417</name>
</gene>
<feature type="coiled-coil region" evidence="1">
    <location>
        <begin position="358"/>
        <end position="404"/>
    </location>
</feature>
<dbReference type="EMBL" id="JH767145">
    <property type="protein sequence ID" value="EQC37191.1"/>
    <property type="molecule type" value="Genomic_DNA"/>
</dbReference>
<evidence type="ECO:0000313" key="2">
    <source>
        <dbReference type="EMBL" id="EQC37191.1"/>
    </source>
</evidence>
<dbReference type="GeneID" id="19946144"/>
<evidence type="ECO:0008006" key="4">
    <source>
        <dbReference type="Google" id="ProtNLM"/>
    </source>
</evidence>
<dbReference type="STRING" id="1156394.T0QR10"/>
<dbReference type="PANTHER" id="PTHR37031:SF2">
    <property type="entry name" value="PHOD-LIKE PHOSPHATASE METALLOPHOSPHATASE DOMAIN-CONTAINING PROTEIN"/>
    <property type="match status" value="1"/>
</dbReference>
<name>T0QR10_SAPDV</name>
<dbReference type="RefSeq" id="XP_008609353.1">
    <property type="nucleotide sequence ID" value="XM_008611131.1"/>
</dbReference>
<protein>
    <recommendedName>
        <fullName evidence="4">PhoD-like phosphatase metallophosphatase domain-containing protein</fullName>
    </recommendedName>
</protein>
<dbReference type="InParanoid" id="T0QR10"/>
<keyword evidence="3" id="KW-1185">Reference proteome</keyword>
<proteinExistence type="predicted"/>
<reference evidence="2 3" key="1">
    <citation type="submission" date="2012-04" db="EMBL/GenBank/DDBJ databases">
        <title>The Genome Sequence of Saprolegnia declina VS20.</title>
        <authorList>
            <consortium name="The Broad Institute Genome Sequencing Platform"/>
            <person name="Russ C."/>
            <person name="Nusbaum C."/>
            <person name="Tyler B."/>
            <person name="van West P."/>
            <person name="Dieguez-Uribeondo J."/>
            <person name="de Bruijn I."/>
            <person name="Tripathy S."/>
            <person name="Jiang R."/>
            <person name="Young S.K."/>
            <person name="Zeng Q."/>
            <person name="Gargeya S."/>
            <person name="Fitzgerald M."/>
            <person name="Haas B."/>
            <person name="Abouelleil A."/>
            <person name="Alvarado L."/>
            <person name="Arachchi H.M."/>
            <person name="Berlin A."/>
            <person name="Chapman S.B."/>
            <person name="Goldberg J."/>
            <person name="Griggs A."/>
            <person name="Gujja S."/>
            <person name="Hansen M."/>
            <person name="Howarth C."/>
            <person name="Imamovic A."/>
            <person name="Larimer J."/>
            <person name="McCowen C."/>
            <person name="Montmayeur A."/>
            <person name="Murphy C."/>
            <person name="Neiman D."/>
            <person name="Pearson M."/>
            <person name="Priest M."/>
            <person name="Roberts A."/>
            <person name="Saif S."/>
            <person name="Shea T."/>
            <person name="Sisk P."/>
            <person name="Sykes S."/>
            <person name="Wortman J."/>
            <person name="Nusbaum C."/>
            <person name="Birren B."/>
        </authorList>
    </citation>
    <scope>NUCLEOTIDE SEQUENCE [LARGE SCALE GENOMIC DNA]</scope>
    <source>
        <strain evidence="2 3">VS20</strain>
    </source>
</reference>
<dbReference type="OrthoDB" id="2419400at2759"/>
<dbReference type="eggNOG" id="ENOG502QWI5">
    <property type="taxonomic scope" value="Eukaryota"/>
</dbReference>
<dbReference type="Proteomes" id="UP000030762">
    <property type="component" value="Unassembled WGS sequence"/>
</dbReference>
<dbReference type="OMA" id="KERMTYL"/>
<evidence type="ECO:0000313" key="3">
    <source>
        <dbReference type="Proteomes" id="UP000030762"/>
    </source>
</evidence>
<dbReference type="AlphaFoldDB" id="T0QR10"/>
<accession>T0QR10</accession>
<organism evidence="2 3">
    <name type="scientific">Saprolegnia diclina (strain VS20)</name>
    <dbReference type="NCBI Taxonomy" id="1156394"/>
    <lineage>
        <taxon>Eukaryota</taxon>
        <taxon>Sar</taxon>
        <taxon>Stramenopiles</taxon>
        <taxon>Oomycota</taxon>
        <taxon>Saprolegniomycetes</taxon>
        <taxon>Saprolegniales</taxon>
        <taxon>Saprolegniaceae</taxon>
        <taxon>Saprolegnia</taxon>
    </lineage>
</organism>
<evidence type="ECO:0000256" key="1">
    <source>
        <dbReference type="SAM" id="Coils"/>
    </source>
</evidence>
<sequence length="1095" mass="121233">MGNTESCRGLASELDRLESTLSVLAATNPVGIRPLRAHQVHVHGAVLNCSLDVRVTIGPVVGVVGPNKARILLEVSTATAITCHLTRQERMTGHFLEVPSARVTVAAPAGAPVVFVITQLLPDTTYYYAFSGVCKDDARTCHGTFHTLAVDDTSPLQIAVVSGQDAFAPGESDLWQQLAARVQRDAISSSPETMPLPVQYVLHLGGQIALQRAFEQGYVLLTRHAQSLATTLPSTMTWEAMEAKVVALFRDAYRFQWRLPFVRDVLANTSNIMMWGDHDVYANFAHASVFQMNHEQPSLHMQVMRLLLRSARRVFHEYQRQLWDDDFGAFSAETARRIALAESGFQATSEVAQRQLELHELEQTMAISKRRMEFATTKMYEQRVAVLRTELDALRLQAAAARDELLAVDRGEEFCVWTERHIAFLCLDMRGSHLAPGGVPTPDNPMWSPAQWDFVTSILAEPRTRVLVVCSELPIADATSASVEALLASEPTSSCASWWGRRPEDQHRLLSLLADWQVERPNRLVLLLSGASATRWPIASVVQDVTMRASMPQYVVGPMTMTPSTRTLPALSATLSDRFVVTHTIERPLETNFVLCQLTASADRDPTLHVTRHRQMASTARVLLGPIVGLVDAFSSVILLEVDRDAFVTCLVTNVVSGATQRLLQKLPARRPKRFHFTQLAPQQHYSVTFLGLAEPSTLCHFATPAERPSRFDLALLSHDRLRSFPLVPEGSVLPPTLWSTLEASLAEPFSALTLVLHLGGQIHPREHASVDAARAMLHPVAADTDLVDEQLRNVYRHHWTLPTTRNALALGAHLMVPSEVDVLELPEGIARPDRPADTAVLSSRLQAIASEYQLQLWPDSSVKPYPFCHTWGPFGLFVWPKTSADVRWSALSAFLAQPSLTTLVMACDQPLVDDSVEDLREKAKTQPRPYGSTFPAHADDLLRLLDVLFHWHRKDITQVVFVCGHEHFGFDTLLQDAVARHFCVRQYVVGSLSTTSTIEQRMAYLATGSIGTTMTFAHNFDASYLGPHFGHLTLGPTEPAAYEVVTLTGDESSLGDSYTRAPAASWYLSPQLPEWLHAVNASEPTSYSVLCGHL</sequence>
<dbReference type="VEuPathDB" id="FungiDB:SDRG_05417"/>
<dbReference type="InterPro" id="IPR038607">
    <property type="entry name" value="PhoD-like_sf"/>
</dbReference>